<feature type="transmembrane region" description="Helical" evidence="2">
    <location>
        <begin position="241"/>
        <end position="260"/>
    </location>
</feature>
<dbReference type="Gene3D" id="2.40.50.1020">
    <property type="entry name" value="LytTr DNA-binding domain"/>
    <property type="match status" value="1"/>
</dbReference>
<keyword evidence="8" id="KW-1185">Reference proteome</keyword>
<dbReference type="AlphaFoldDB" id="A0A8I2KR38"/>
<evidence type="ECO:0000256" key="1">
    <source>
        <dbReference type="ARBA" id="ARBA00023012"/>
    </source>
</evidence>
<dbReference type="PANTHER" id="PTHR37299">
    <property type="entry name" value="TRANSCRIPTIONAL REGULATOR-RELATED"/>
    <property type="match status" value="1"/>
</dbReference>
<keyword evidence="2" id="KW-0472">Membrane</keyword>
<dbReference type="Pfam" id="PF04397">
    <property type="entry name" value="LytTR"/>
    <property type="match status" value="1"/>
</dbReference>
<keyword evidence="3" id="KW-0732">Signal</keyword>
<feature type="transmembrane region" description="Helical" evidence="2">
    <location>
        <begin position="178"/>
        <end position="197"/>
    </location>
</feature>
<accession>A0A8I2KR38</accession>
<feature type="chain" id="PRO_5034922247" evidence="3">
    <location>
        <begin position="25"/>
        <end position="507"/>
    </location>
</feature>
<feature type="transmembrane region" description="Helical" evidence="2">
    <location>
        <begin position="322"/>
        <end position="340"/>
    </location>
</feature>
<keyword evidence="2" id="KW-0812">Transmembrane</keyword>
<dbReference type="RefSeq" id="WP_130126759.1">
    <property type="nucleotide sequence ID" value="NZ_CBCSDF010000014.1"/>
</dbReference>
<dbReference type="Proteomes" id="UP000646877">
    <property type="component" value="Unassembled WGS sequence"/>
</dbReference>
<proteinExistence type="predicted"/>
<sequence>MNINLVLYLVMAVCCSGALGKAYASQPLLSFSYDQAVTVCPWSVSAKEIPQFTEPQCHRAKLSEIDPQNQAVWVLIEFERVKLASIPRPVGLYLFAKSSSEVFLNGSKVGSSGFPAVDKTEQIGKMDSVFYLPDSLIKKSNQLVFGLSAQHSLISLGYPIHFVGIGQFGDPKQYIQSFSGLGLILVGAFLLGALYFISLSFGRYGNTSVRIFSALCLLAAMQLSAEISRGLVDYGYVWHDIRLLTVTALSFLFGTLLLVYSSLKVAEKHALHWVYIGTIVTPIVIIFAPGFDAKTTAGVFVPLLVSLVQLGYGWRRAKNNNLATWFVVQLLVAATVLFVASSFHEIIHFVIIAVLLVYLFIRQAKEFRAQQVQLSSDQAQISKLEFKLAQNKQLQSPSKLEVSIAGKTDYVVLTDIAFCKAAGDYVELHMKDTTQKLFTGSLKQLELTLPSIFVKTHRSYLTNLNEVVSLESDNNQSNLKLTNGASVPVSRRLVPSVRATLKASNKP</sequence>
<keyword evidence="1" id="KW-0902">Two-component regulatory system</keyword>
<organism evidence="5 7">
    <name type="scientific">Pseudoalteromonas maricaloris</name>
    <dbReference type="NCBI Taxonomy" id="184924"/>
    <lineage>
        <taxon>Bacteria</taxon>
        <taxon>Pseudomonadati</taxon>
        <taxon>Pseudomonadota</taxon>
        <taxon>Gammaproteobacteria</taxon>
        <taxon>Alteromonadales</taxon>
        <taxon>Pseudoalteromonadaceae</taxon>
        <taxon>Pseudoalteromonas</taxon>
    </lineage>
</organism>
<dbReference type="SMART" id="SM00850">
    <property type="entry name" value="LytTR"/>
    <property type="match status" value="1"/>
</dbReference>
<gene>
    <name evidence="5" type="ORF">F9Y85_14980</name>
    <name evidence="6" type="ORF">R5H13_04385</name>
</gene>
<keyword evidence="6" id="KW-0238">DNA-binding</keyword>
<feature type="transmembrane region" description="Helical" evidence="2">
    <location>
        <begin position="209"/>
        <end position="229"/>
    </location>
</feature>
<feature type="signal peptide" evidence="3">
    <location>
        <begin position="1"/>
        <end position="24"/>
    </location>
</feature>
<dbReference type="InterPro" id="IPR007492">
    <property type="entry name" value="LytTR_DNA-bd_dom"/>
</dbReference>
<reference evidence="5" key="1">
    <citation type="submission" date="2019-10" db="EMBL/GenBank/DDBJ databases">
        <authorList>
            <person name="Paulsen S."/>
        </authorList>
    </citation>
    <scope>NUCLEOTIDE SEQUENCE</scope>
    <source>
        <strain evidence="5">LMG 19692</strain>
    </source>
</reference>
<dbReference type="PROSITE" id="PS50930">
    <property type="entry name" value="HTH_LYTTR"/>
    <property type="match status" value="1"/>
</dbReference>
<evidence type="ECO:0000313" key="8">
    <source>
        <dbReference type="Proteomes" id="UP001304419"/>
    </source>
</evidence>
<dbReference type="EMBL" id="CP137578">
    <property type="protein sequence ID" value="WOX29508.1"/>
    <property type="molecule type" value="Genomic_DNA"/>
</dbReference>
<evidence type="ECO:0000259" key="4">
    <source>
        <dbReference type="PROSITE" id="PS50930"/>
    </source>
</evidence>
<dbReference type="EMBL" id="WEIA01000009">
    <property type="protein sequence ID" value="NLR22583.1"/>
    <property type="molecule type" value="Genomic_DNA"/>
</dbReference>
<name>A0A8I2KR38_9GAMM</name>
<evidence type="ECO:0000256" key="2">
    <source>
        <dbReference type="SAM" id="Phobius"/>
    </source>
</evidence>
<dbReference type="Proteomes" id="UP001304419">
    <property type="component" value="Chromosome 1"/>
</dbReference>
<dbReference type="GO" id="GO:0000156">
    <property type="term" value="F:phosphorelay response regulator activity"/>
    <property type="evidence" value="ECO:0007669"/>
    <property type="project" value="InterPro"/>
</dbReference>
<dbReference type="GO" id="GO:0003677">
    <property type="term" value="F:DNA binding"/>
    <property type="evidence" value="ECO:0007669"/>
    <property type="project" value="UniProtKB-KW"/>
</dbReference>
<dbReference type="PANTHER" id="PTHR37299:SF1">
    <property type="entry name" value="STAGE 0 SPORULATION PROTEIN A HOMOLOG"/>
    <property type="match status" value="1"/>
</dbReference>
<protein>
    <submittedName>
        <fullName evidence="6">LytTR family DNA-binding domain-containing protein</fullName>
    </submittedName>
    <submittedName>
        <fullName evidence="5">LytTR family transcriptional regulator</fullName>
    </submittedName>
</protein>
<evidence type="ECO:0000313" key="5">
    <source>
        <dbReference type="EMBL" id="NLR22583.1"/>
    </source>
</evidence>
<keyword evidence="2" id="KW-1133">Transmembrane helix</keyword>
<feature type="domain" description="HTH LytTR-type" evidence="4">
    <location>
        <begin position="400"/>
        <end position="503"/>
    </location>
</feature>
<dbReference type="InterPro" id="IPR046947">
    <property type="entry name" value="LytR-like"/>
</dbReference>
<feature type="transmembrane region" description="Helical" evidence="2">
    <location>
        <begin position="346"/>
        <end position="361"/>
    </location>
</feature>
<reference evidence="6 8" key="2">
    <citation type="submission" date="2023-10" db="EMBL/GenBank/DDBJ databases">
        <title>To unveil natural product biosynthetic capacity in Pseudoalteromonas.</title>
        <authorList>
            <person name="Wang J."/>
        </authorList>
    </citation>
    <scope>NUCLEOTIDE SEQUENCE [LARGE SCALE GENOMIC DNA]</scope>
    <source>
        <strain evidence="6 8">DSM 15914</strain>
    </source>
</reference>
<evidence type="ECO:0000256" key="3">
    <source>
        <dbReference type="SAM" id="SignalP"/>
    </source>
</evidence>
<feature type="transmembrane region" description="Helical" evidence="2">
    <location>
        <begin position="297"/>
        <end position="315"/>
    </location>
</feature>
<feature type="transmembrane region" description="Helical" evidence="2">
    <location>
        <begin position="272"/>
        <end position="291"/>
    </location>
</feature>
<evidence type="ECO:0000313" key="7">
    <source>
        <dbReference type="Proteomes" id="UP000646877"/>
    </source>
</evidence>
<evidence type="ECO:0000313" key="6">
    <source>
        <dbReference type="EMBL" id="WOX29508.1"/>
    </source>
</evidence>